<evidence type="ECO:0000256" key="2">
    <source>
        <dbReference type="ARBA" id="ARBA00023235"/>
    </source>
</evidence>
<dbReference type="InterPro" id="IPR036986">
    <property type="entry name" value="S4_RNA-bd_sf"/>
</dbReference>
<dbReference type="Gene3D" id="3.30.70.580">
    <property type="entry name" value="Pseudouridine synthase I, catalytic domain, N-terminal subdomain"/>
    <property type="match status" value="1"/>
</dbReference>
<evidence type="ECO:0000256" key="3">
    <source>
        <dbReference type="RuleBase" id="RU003887"/>
    </source>
</evidence>
<dbReference type="InterPro" id="IPR018496">
    <property type="entry name" value="PsdUridine_synth_RsuA/RluB_CS"/>
</dbReference>
<keyword evidence="6" id="KW-1185">Reference proteome</keyword>
<dbReference type="InterPro" id="IPR050343">
    <property type="entry name" value="RsuA_PseudoU_synthase"/>
</dbReference>
<dbReference type="PROSITE" id="PS01149">
    <property type="entry name" value="PSI_RSU"/>
    <property type="match status" value="1"/>
</dbReference>
<dbReference type="PANTHER" id="PTHR47683">
    <property type="entry name" value="PSEUDOURIDINE SYNTHASE FAMILY PROTEIN-RELATED"/>
    <property type="match status" value="1"/>
</dbReference>
<comment type="similarity">
    <text evidence="1 3">Belongs to the pseudouridine synthase RsuA family.</text>
</comment>
<feature type="domain" description="Pseudouridine synthase RsuA/RluA-like" evidence="4">
    <location>
        <begin position="64"/>
        <end position="198"/>
    </location>
</feature>
<keyword evidence="2 3" id="KW-0413">Isomerase</keyword>
<dbReference type="InterPro" id="IPR000748">
    <property type="entry name" value="PsdUridine_synth_RsuA/RluB/E/F"/>
</dbReference>
<dbReference type="InterPro" id="IPR006145">
    <property type="entry name" value="PsdUridine_synth_RsuA/RluA"/>
</dbReference>
<evidence type="ECO:0000313" key="5">
    <source>
        <dbReference type="EMBL" id="MFD2264743.1"/>
    </source>
</evidence>
<comment type="caution">
    <text evidence="5">The sequence shown here is derived from an EMBL/GenBank/DDBJ whole genome shotgun (WGS) entry which is preliminary data.</text>
</comment>
<dbReference type="Pfam" id="PF00849">
    <property type="entry name" value="PseudoU_synth_2"/>
    <property type="match status" value="1"/>
</dbReference>
<dbReference type="Gene3D" id="3.10.290.10">
    <property type="entry name" value="RNA-binding S4 domain"/>
    <property type="match status" value="1"/>
</dbReference>
<dbReference type="EMBL" id="JBHUIP010000014">
    <property type="protein sequence ID" value="MFD2264743.1"/>
    <property type="molecule type" value="Genomic_DNA"/>
</dbReference>
<dbReference type="CDD" id="cd02553">
    <property type="entry name" value="PseudoU_synth_RsuA"/>
    <property type="match status" value="1"/>
</dbReference>
<evidence type="ECO:0000259" key="4">
    <source>
        <dbReference type="Pfam" id="PF00849"/>
    </source>
</evidence>
<dbReference type="Gene3D" id="3.30.70.1560">
    <property type="entry name" value="Alpha-L RNA-binding motif"/>
    <property type="match status" value="1"/>
</dbReference>
<protein>
    <recommendedName>
        <fullName evidence="3">Pseudouridine synthase</fullName>
        <ecNumber evidence="3">5.4.99.-</ecNumber>
    </recommendedName>
</protein>
<name>A0ABW5DUC7_9PROT</name>
<sequence length="247" mass="27487">MSRPEKLLKMMGGLGYGSRREVERLFIEERVTDIDGERLYGDDRVEHSRVLLDGKPLDPAEGSVIVLHKPEGFICSTDDPGGRLIYELLPHRFRHRSPVLASIGRLDKDTSGLLLLTDDGQFLHKVISPKSSVEKLYEADLARPLEGGEIETLASGTLMLKNETKPCVPAKLVPIGEKKVRLVLTEGRYHQARRMLAAVGNHVEKLRRVGIGGITLDGLEEGAWRLLTPEEKKAVFTPLDERLLNVG</sequence>
<organism evidence="5 6">
    <name type="scientific">Lacibacterium aquatile</name>
    <dbReference type="NCBI Taxonomy" id="1168082"/>
    <lineage>
        <taxon>Bacteria</taxon>
        <taxon>Pseudomonadati</taxon>
        <taxon>Pseudomonadota</taxon>
        <taxon>Alphaproteobacteria</taxon>
        <taxon>Rhodospirillales</taxon>
        <taxon>Rhodospirillaceae</taxon>
    </lineage>
</organism>
<dbReference type="EC" id="5.4.99.-" evidence="3"/>
<proteinExistence type="inferred from homology"/>
<dbReference type="RefSeq" id="WP_379877861.1">
    <property type="nucleotide sequence ID" value="NZ_JBHUIP010000014.1"/>
</dbReference>
<reference evidence="6" key="1">
    <citation type="journal article" date="2019" name="Int. J. Syst. Evol. Microbiol.">
        <title>The Global Catalogue of Microorganisms (GCM) 10K type strain sequencing project: providing services to taxonomists for standard genome sequencing and annotation.</title>
        <authorList>
            <consortium name="The Broad Institute Genomics Platform"/>
            <consortium name="The Broad Institute Genome Sequencing Center for Infectious Disease"/>
            <person name="Wu L."/>
            <person name="Ma J."/>
        </authorList>
    </citation>
    <scope>NUCLEOTIDE SEQUENCE [LARGE SCALE GENOMIC DNA]</scope>
    <source>
        <strain evidence="6">CGMCC 1.19062</strain>
    </source>
</reference>
<dbReference type="Proteomes" id="UP001597295">
    <property type="component" value="Unassembled WGS sequence"/>
</dbReference>
<evidence type="ECO:0000256" key="1">
    <source>
        <dbReference type="ARBA" id="ARBA00008348"/>
    </source>
</evidence>
<dbReference type="GO" id="GO:0016853">
    <property type="term" value="F:isomerase activity"/>
    <property type="evidence" value="ECO:0007669"/>
    <property type="project" value="UniProtKB-KW"/>
</dbReference>
<dbReference type="NCBIfam" id="TIGR00093">
    <property type="entry name" value="pseudouridine synthase"/>
    <property type="match status" value="1"/>
</dbReference>
<dbReference type="PANTHER" id="PTHR47683:SF2">
    <property type="entry name" value="RNA-BINDING S4 DOMAIN-CONTAINING PROTEIN"/>
    <property type="match status" value="1"/>
</dbReference>
<dbReference type="InterPro" id="IPR020103">
    <property type="entry name" value="PsdUridine_synth_cat_dom_sf"/>
</dbReference>
<dbReference type="SUPFAM" id="SSF55120">
    <property type="entry name" value="Pseudouridine synthase"/>
    <property type="match status" value="1"/>
</dbReference>
<evidence type="ECO:0000313" key="6">
    <source>
        <dbReference type="Proteomes" id="UP001597295"/>
    </source>
</evidence>
<accession>A0ABW5DUC7</accession>
<dbReference type="InterPro" id="IPR042092">
    <property type="entry name" value="PsdUridine_s_RsuA/RluB/E/F_cat"/>
</dbReference>
<gene>
    <name evidence="5" type="ORF">ACFSM5_17695</name>
</gene>
<dbReference type="InterPro" id="IPR020094">
    <property type="entry name" value="TruA/RsuA/RluB/E/F_N"/>
</dbReference>